<dbReference type="InterPro" id="IPR058922">
    <property type="entry name" value="WHD_DRP"/>
</dbReference>
<dbReference type="SUPFAM" id="SSF52058">
    <property type="entry name" value="L domain-like"/>
    <property type="match status" value="1"/>
</dbReference>
<dbReference type="Proteomes" id="UP000030748">
    <property type="component" value="Unassembled WGS sequence"/>
</dbReference>
<dbReference type="AlphaFoldDB" id="A0A022Q666"/>
<dbReference type="GO" id="GO:0006952">
    <property type="term" value="P:defense response"/>
    <property type="evidence" value="ECO:0007669"/>
    <property type="project" value="UniProtKB-KW"/>
</dbReference>
<proteinExistence type="predicted"/>
<dbReference type="InterPro" id="IPR032675">
    <property type="entry name" value="LRR_dom_sf"/>
</dbReference>
<evidence type="ECO:0000256" key="1">
    <source>
        <dbReference type="ARBA" id="ARBA00022741"/>
    </source>
</evidence>
<organism evidence="5 6">
    <name type="scientific">Erythranthe guttata</name>
    <name type="common">Yellow monkey flower</name>
    <name type="synonym">Mimulus guttatus</name>
    <dbReference type="NCBI Taxonomy" id="4155"/>
    <lineage>
        <taxon>Eukaryota</taxon>
        <taxon>Viridiplantae</taxon>
        <taxon>Streptophyta</taxon>
        <taxon>Embryophyta</taxon>
        <taxon>Tracheophyta</taxon>
        <taxon>Spermatophyta</taxon>
        <taxon>Magnoliopsida</taxon>
        <taxon>eudicotyledons</taxon>
        <taxon>Gunneridae</taxon>
        <taxon>Pentapetalae</taxon>
        <taxon>asterids</taxon>
        <taxon>lamiids</taxon>
        <taxon>Lamiales</taxon>
        <taxon>Phrymaceae</taxon>
        <taxon>Erythranthe</taxon>
    </lineage>
</organism>
<evidence type="ECO:0000259" key="4">
    <source>
        <dbReference type="Pfam" id="PF23559"/>
    </source>
</evidence>
<dbReference type="Pfam" id="PF23559">
    <property type="entry name" value="WHD_DRP"/>
    <property type="match status" value="1"/>
</dbReference>
<dbReference type="STRING" id="4155.A0A022Q666"/>
<reference evidence="5 6" key="1">
    <citation type="journal article" date="2013" name="Proc. Natl. Acad. Sci. U.S.A.">
        <title>Fine-scale variation in meiotic recombination in Mimulus inferred from population shotgun sequencing.</title>
        <authorList>
            <person name="Hellsten U."/>
            <person name="Wright K.M."/>
            <person name="Jenkins J."/>
            <person name="Shu S."/>
            <person name="Yuan Y."/>
            <person name="Wessler S.R."/>
            <person name="Schmutz J."/>
            <person name="Willis J.H."/>
            <person name="Rokhsar D.S."/>
        </authorList>
    </citation>
    <scope>NUCLEOTIDE SEQUENCE [LARGE SCALE GENOMIC DNA]</scope>
    <source>
        <strain evidence="6">cv. DUN x IM62</strain>
    </source>
</reference>
<sequence>MHFTKVVALEVGFLDPCESAQLEVVLVRLWVAEGFIRHCSHKSLEEIGEEYLEELIDRNLVLVGIRSITGGVSICRIHDLLSDVLLRVLDVIDRYPVDEILQLINSRYVACKDNGQTIIVLESLQTLSTVEDLKQTENVIKRIPTCLNLDLLSKLESLSLTFTRACGGEIVFPCSLRELRLSECKIPWEDMSLPKLQVLELRQNAAAGGKWVPNEDEFVRLKLLLIEECELEIWEAEDVSF</sequence>
<name>A0A022Q666_ERYGU</name>
<evidence type="ECO:0000313" key="6">
    <source>
        <dbReference type="Proteomes" id="UP000030748"/>
    </source>
</evidence>
<dbReference type="EMBL" id="KI632139">
    <property type="protein sequence ID" value="EYU24167.1"/>
    <property type="molecule type" value="Genomic_DNA"/>
</dbReference>
<feature type="domain" description="Disease resistance protein winged helix" evidence="4">
    <location>
        <begin position="26"/>
        <end position="84"/>
    </location>
</feature>
<gene>
    <name evidence="5" type="ORF">MIMGU_mgv1a021238mg</name>
</gene>
<evidence type="ECO:0000256" key="3">
    <source>
        <dbReference type="ARBA" id="ARBA00022840"/>
    </source>
</evidence>
<accession>A0A022Q666</accession>
<keyword evidence="6" id="KW-1185">Reference proteome</keyword>
<dbReference type="PANTHER" id="PTHR15140">
    <property type="entry name" value="TUBULIN-SPECIFIC CHAPERONE E"/>
    <property type="match status" value="1"/>
</dbReference>
<keyword evidence="1" id="KW-0547">Nucleotide-binding</keyword>
<dbReference type="PANTHER" id="PTHR15140:SF33">
    <property type="entry name" value="LATE BLIGHT RESISTANCE PROTEIN HOMOLOG R1A-3 ISOFORM X1"/>
    <property type="match status" value="1"/>
</dbReference>
<dbReference type="Gene3D" id="3.80.10.10">
    <property type="entry name" value="Ribonuclease Inhibitor"/>
    <property type="match status" value="1"/>
</dbReference>
<dbReference type="InterPro" id="IPR036388">
    <property type="entry name" value="WH-like_DNA-bd_sf"/>
</dbReference>
<dbReference type="Gene3D" id="1.10.10.10">
    <property type="entry name" value="Winged helix-like DNA-binding domain superfamily/Winged helix DNA-binding domain"/>
    <property type="match status" value="1"/>
</dbReference>
<evidence type="ECO:0000256" key="2">
    <source>
        <dbReference type="ARBA" id="ARBA00022821"/>
    </source>
</evidence>
<keyword evidence="3" id="KW-0067">ATP-binding</keyword>
<protein>
    <recommendedName>
        <fullName evidence="4">Disease resistance protein winged helix domain-containing protein</fullName>
    </recommendedName>
</protein>
<evidence type="ECO:0000313" key="5">
    <source>
        <dbReference type="EMBL" id="EYU24167.1"/>
    </source>
</evidence>
<keyword evidence="2" id="KW-0611">Plant defense</keyword>